<evidence type="ECO:0000313" key="9">
    <source>
        <dbReference type="Proteomes" id="UP000824120"/>
    </source>
</evidence>
<dbReference type="GO" id="GO:0008270">
    <property type="term" value="F:zinc ion binding"/>
    <property type="evidence" value="ECO:0007669"/>
    <property type="project" value="UniProtKB-KW"/>
</dbReference>
<dbReference type="GO" id="GO:0140566">
    <property type="term" value="F:histone reader activity"/>
    <property type="evidence" value="ECO:0007669"/>
    <property type="project" value="InterPro"/>
</dbReference>
<evidence type="ECO:0008006" key="10">
    <source>
        <dbReference type="Google" id="ProtNLM"/>
    </source>
</evidence>
<evidence type="ECO:0000256" key="3">
    <source>
        <dbReference type="ARBA" id="ARBA00022833"/>
    </source>
</evidence>
<evidence type="ECO:0000259" key="6">
    <source>
        <dbReference type="Pfam" id="PF14111"/>
    </source>
</evidence>
<feature type="domain" description="AIPP2-like SPOC-like" evidence="7">
    <location>
        <begin position="632"/>
        <end position="781"/>
    </location>
</feature>
<accession>A0A9J5YNJ3</accession>
<dbReference type="GO" id="GO:0034244">
    <property type="term" value="P:negative regulation of transcription elongation by RNA polymerase II"/>
    <property type="evidence" value="ECO:0007669"/>
    <property type="project" value="InterPro"/>
</dbReference>
<dbReference type="InterPro" id="IPR049914">
    <property type="entry name" value="PHD1-3/5-6"/>
</dbReference>
<sequence>MAASYGRDLHQTVIIKFAYGKPVLSKLRKLLPKQFDVKGNCNIGQLDFHHLLIRFDLYEDYVHVLSSSYGYFKLDGEEYLFRTLLWTPSFNLKDETPKAWVWILLQELPTYLFPRRPLLSIATAARTPIAIDKAPQDHTRPSMTRVKIILALLDKHPIHVRLQLLKKESVGKTLSQGNHLADEAAGRDVALMQPDFEANSMERLKVAEKDMEKPVGELNVGQQLAGNHSSLVIVADKTGVVNRVSNLHGTCPYKFGTDILVDSTPKSTRIGEEAVKKVNLGQLLLSKGNDKDLVKVMSSLSQANLTNNLTISKEKTEMSAPRVQVSPPLLNAKLSPQALEFLPKTIDMGDDFFDEDEEDNMLDVCFDKVARDEDISSWHQRSGSNKSLGPKWTISLTGWAIIDGTRATLVSTLSKWEKSCKICDDIGSQEAIITCYKCKNVDVHQNCVSGYYVDAPVDWCCEECDTDKWIISLSHGLENVQSEGSSAKICLSTVQPKKHSKFPRGSRNRINWEKEVKTGKARYLPVEEALDLQSGMEKYESPLVTTVSSRVVSAESMAIVTQGHFSNPRVQISNSFPEKSAMQLSKAYFLGPAGSTIMEHRSRNAQVSLLHMILRNSPCGMERLPRKLVGVGNFDILGALAPGIFNNCIQAHPPCRVRRKVYEFSGLLPDTLKLELVPRGDIWASLFNSHFPDKEDIGLYFFASERERSERYIALVDFMHSKDLMLRTLINDVELIILASTALCSDSQICALNVSSNSGAASHLVDVLAGWNREQFLWGLFYRTGQDADGCAEGGSNKVMDMEIDMIAGEDVGTLDIVLHSWL</sequence>
<feature type="domain" description="DUF4283" evidence="6">
    <location>
        <begin position="9"/>
        <end position="92"/>
    </location>
</feature>
<comment type="caution">
    <text evidence="8">The sequence shown here is derived from an EMBL/GenBank/DDBJ whole genome shotgun (WGS) entry which is preliminary data.</text>
</comment>
<name>A0A9J5YNJ3_SOLCO</name>
<proteinExistence type="predicted"/>
<keyword evidence="9" id="KW-1185">Reference proteome</keyword>
<dbReference type="InterPro" id="IPR025558">
    <property type="entry name" value="DUF4283"/>
</dbReference>
<dbReference type="PANTHER" id="PTHR33304">
    <property type="match status" value="1"/>
</dbReference>
<evidence type="ECO:0000256" key="2">
    <source>
        <dbReference type="ARBA" id="ARBA00022771"/>
    </source>
</evidence>
<evidence type="ECO:0000256" key="1">
    <source>
        <dbReference type="ARBA" id="ARBA00022723"/>
    </source>
</evidence>
<keyword evidence="1" id="KW-0479">Metal-binding</keyword>
<keyword evidence="3" id="KW-0862">Zinc</keyword>
<organism evidence="8 9">
    <name type="scientific">Solanum commersonii</name>
    <name type="common">Commerson's wild potato</name>
    <name type="synonym">Commerson's nightshade</name>
    <dbReference type="NCBI Taxonomy" id="4109"/>
    <lineage>
        <taxon>Eukaryota</taxon>
        <taxon>Viridiplantae</taxon>
        <taxon>Streptophyta</taxon>
        <taxon>Embryophyta</taxon>
        <taxon>Tracheophyta</taxon>
        <taxon>Spermatophyta</taxon>
        <taxon>Magnoliopsida</taxon>
        <taxon>eudicotyledons</taxon>
        <taxon>Gunneridae</taxon>
        <taxon>Pentapetalae</taxon>
        <taxon>asterids</taxon>
        <taxon>lamiids</taxon>
        <taxon>Solanales</taxon>
        <taxon>Solanaceae</taxon>
        <taxon>Solanoideae</taxon>
        <taxon>Solaneae</taxon>
        <taxon>Solanum</taxon>
    </lineage>
</organism>
<dbReference type="Pfam" id="PF14111">
    <property type="entry name" value="DUF4283"/>
    <property type="match status" value="1"/>
</dbReference>
<dbReference type="Pfam" id="PF23121">
    <property type="entry name" value="SPOC_AIPP2"/>
    <property type="match status" value="1"/>
</dbReference>
<dbReference type="OrthoDB" id="1305340at2759"/>
<dbReference type="InterPro" id="IPR056280">
    <property type="entry name" value="AIPP2-like_SPOC"/>
</dbReference>
<keyword evidence="5" id="KW-0804">Transcription</keyword>
<evidence type="ECO:0000313" key="8">
    <source>
        <dbReference type="EMBL" id="KAG5601517.1"/>
    </source>
</evidence>
<protein>
    <recommendedName>
        <fullName evidence="10">Zinc finger PHD-type domain-containing protein</fullName>
    </recommendedName>
</protein>
<dbReference type="AlphaFoldDB" id="A0A9J5YNJ3"/>
<keyword evidence="4" id="KW-0805">Transcription regulation</keyword>
<dbReference type="PANTHER" id="PTHR33304:SF33">
    <property type="entry name" value="F-BOX DOMAIN-CONTAINING PROTEIN"/>
    <property type="match status" value="1"/>
</dbReference>
<reference evidence="8 9" key="1">
    <citation type="submission" date="2020-09" db="EMBL/GenBank/DDBJ databases">
        <title>De no assembly of potato wild relative species, Solanum commersonii.</title>
        <authorList>
            <person name="Cho K."/>
        </authorList>
    </citation>
    <scope>NUCLEOTIDE SEQUENCE [LARGE SCALE GENOMIC DNA]</scope>
    <source>
        <strain evidence="8">LZ3.2</strain>
        <tissue evidence="8">Leaf</tissue>
    </source>
</reference>
<dbReference type="Proteomes" id="UP000824120">
    <property type="component" value="Chromosome 6"/>
</dbReference>
<evidence type="ECO:0000259" key="7">
    <source>
        <dbReference type="Pfam" id="PF23121"/>
    </source>
</evidence>
<dbReference type="EMBL" id="JACXVP010000006">
    <property type="protein sequence ID" value="KAG5601517.1"/>
    <property type="molecule type" value="Genomic_DNA"/>
</dbReference>
<keyword evidence="2" id="KW-0863">Zinc-finger</keyword>
<evidence type="ECO:0000256" key="5">
    <source>
        <dbReference type="ARBA" id="ARBA00023163"/>
    </source>
</evidence>
<gene>
    <name evidence="8" type="ORF">H5410_032887</name>
</gene>
<evidence type="ECO:0000256" key="4">
    <source>
        <dbReference type="ARBA" id="ARBA00023015"/>
    </source>
</evidence>